<keyword evidence="11" id="KW-1185">Reference proteome</keyword>
<evidence type="ECO:0000256" key="1">
    <source>
        <dbReference type="ARBA" id="ARBA00002773"/>
    </source>
</evidence>
<feature type="region of interest" description="Disordered" evidence="9">
    <location>
        <begin position="1"/>
        <end position="67"/>
    </location>
</feature>
<evidence type="ECO:0000256" key="4">
    <source>
        <dbReference type="ARBA" id="ARBA00018689"/>
    </source>
</evidence>
<accession>A0A9W9QQZ1</accession>
<evidence type="ECO:0000313" key="11">
    <source>
        <dbReference type="Proteomes" id="UP001148299"/>
    </source>
</evidence>
<evidence type="ECO:0000256" key="3">
    <source>
        <dbReference type="ARBA" id="ARBA00006916"/>
    </source>
</evidence>
<sequence length="322" mass="36459">MSTAPSKRKTRDGSEDAAPARKKTNRKADKVDQQPQFVDFGNGGDEKKSKPARKYKDKFAPRPEKEYPSINDLKKRIRDVKRLLNKQDLSADARILQERALAGYENDLEEETKRRERSALISKYHFVRFLDRKAATKELSRLTRRQKAEDVDPKEKARLEKKIKNCQVNLNYTIYYPLTEKYLSIYPKSNGKAEKAGSGSEGEASKKETEAKQAKPPLWAVVAKCMEDETLDLLREGKLNINFNGEKIPDVSSKAPTKDTTETSKKKEHQKDSKSGAQKDKSAKRDKHGGKNDKSARKADSKHAAPQPNVDEGDESDGGFFE</sequence>
<reference evidence="10" key="2">
    <citation type="journal article" date="2023" name="IMA Fungus">
        <title>Comparative genomic study of the Penicillium genus elucidates a diverse pangenome and 15 lateral gene transfer events.</title>
        <authorList>
            <person name="Petersen C."/>
            <person name="Sorensen T."/>
            <person name="Nielsen M.R."/>
            <person name="Sondergaard T.E."/>
            <person name="Sorensen J.L."/>
            <person name="Fitzpatrick D.A."/>
            <person name="Frisvad J.C."/>
            <person name="Nielsen K.L."/>
        </authorList>
    </citation>
    <scope>NUCLEOTIDE SEQUENCE</scope>
    <source>
        <strain evidence="10">IBT 35675</strain>
    </source>
</reference>
<dbReference type="InterPro" id="IPR050786">
    <property type="entry name" value="EFG1_rRNA-proc"/>
</dbReference>
<proteinExistence type="inferred from homology"/>
<protein>
    <recommendedName>
        <fullName evidence="4">rRNA-processing protein EFG1</fullName>
    </recommendedName>
    <alternativeName>
        <fullName evidence="5">rRNA-processing protein efg1</fullName>
    </alternativeName>
</protein>
<feature type="compositionally biased region" description="Basic and acidic residues" evidence="9">
    <location>
        <begin position="256"/>
        <end position="303"/>
    </location>
</feature>
<comment type="similarity">
    <text evidence="3">Belongs to the EFG1 family.</text>
</comment>
<comment type="caution">
    <text evidence="10">The sequence shown here is derived from an EMBL/GenBank/DDBJ whole genome shotgun (WGS) entry which is preliminary data.</text>
</comment>
<feature type="compositionally biased region" description="Acidic residues" evidence="9">
    <location>
        <begin position="311"/>
        <end position="322"/>
    </location>
</feature>
<feature type="region of interest" description="Disordered" evidence="9">
    <location>
        <begin position="244"/>
        <end position="322"/>
    </location>
</feature>
<dbReference type="EMBL" id="JAPZBR010000008">
    <property type="protein sequence ID" value="KAJ5340994.1"/>
    <property type="molecule type" value="Genomic_DNA"/>
</dbReference>
<evidence type="ECO:0000256" key="9">
    <source>
        <dbReference type="SAM" id="MobiDB-lite"/>
    </source>
</evidence>
<evidence type="ECO:0000256" key="2">
    <source>
        <dbReference type="ARBA" id="ARBA00004604"/>
    </source>
</evidence>
<dbReference type="Proteomes" id="UP001148299">
    <property type="component" value="Unassembled WGS sequence"/>
</dbReference>
<keyword evidence="7" id="KW-0175">Coiled coil</keyword>
<keyword evidence="8" id="KW-0539">Nucleus</keyword>
<gene>
    <name evidence="10" type="ORF">N7541_010118</name>
</gene>
<feature type="compositionally biased region" description="Basic residues" evidence="9">
    <location>
        <begin position="1"/>
        <end position="10"/>
    </location>
</feature>
<feature type="compositionally biased region" description="Basic and acidic residues" evidence="9">
    <location>
        <begin position="203"/>
        <end position="213"/>
    </location>
</feature>
<feature type="compositionally biased region" description="Basic and acidic residues" evidence="9">
    <location>
        <begin position="57"/>
        <end position="67"/>
    </location>
</feature>
<evidence type="ECO:0000256" key="6">
    <source>
        <dbReference type="ARBA" id="ARBA00022552"/>
    </source>
</evidence>
<dbReference type="GO" id="GO:0030688">
    <property type="term" value="C:preribosome, small subunit precursor"/>
    <property type="evidence" value="ECO:0007669"/>
    <property type="project" value="TreeGrafter"/>
</dbReference>
<comment type="subcellular location">
    <subcellularLocation>
        <location evidence="2">Nucleus</location>
        <location evidence="2">Nucleolus</location>
    </subcellularLocation>
</comment>
<feature type="region of interest" description="Disordered" evidence="9">
    <location>
        <begin position="190"/>
        <end position="215"/>
    </location>
</feature>
<evidence type="ECO:0000256" key="7">
    <source>
        <dbReference type="ARBA" id="ARBA00023054"/>
    </source>
</evidence>
<name>A0A9W9QQZ1_PENBR</name>
<dbReference type="GO" id="GO:0005730">
    <property type="term" value="C:nucleolus"/>
    <property type="evidence" value="ECO:0007669"/>
    <property type="project" value="UniProtKB-SubCell"/>
</dbReference>
<organism evidence="10 11">
    <name type="scientific">Penicillium brevicompactum</name>
    <dbReference type="NCBI Taxonomy" id="5074"/>
    <lineage>
        <taxon>Eukaryota</taxon>
        <taxon>Fungi</taxon>
        <taxon>Dikarya</taxon>
        <taxon>Ascomycota</taxon>
        <taxon>Pezizomycotina</taxon>
        <taxon>Eurotiomycetes</taxon>
        <taxon>Eurotiomycetidae</taxon>
        <taxon>Eurotiales</taxon>
        <taxon>Aspergillaceae</taxon>
        <taxon>Penicillium</taxon>
    </lineage>
</organism>
<dbReference type="PANTHER" id="PTHR33911">
    <property type="entry name" value="RRNA-PROCESSING PROTEIN EFG1"/>
    <property type="match status" value="1"/>
</dbReference>
<dbReference type="AlphaFoldDB" id="A0A9W9QQZ1"/>
<keyword evidence="6" id="KW-0698">rRNA processing</keyword>
<comment type="function">
    <text evidence="1">Involved in rRNA processing.</text>
</comment>
<evidence type="ECO:0000313" key="10">
    <source>
        <dbReference type="EMBL" id="KAJ5340994.1"/>
    </source>
</evidence>
<evidence type="ECO:0000256" key="8">
    <source>
        <dbReference type="ARBA" id="ARBA00023242"/>
    </source>
</evidence>
<dbReference type="GO" id="GO:0000462">
    <property type="term" value="P:maturation of SSU-rRNA from tricistronic rRNA transcript (SSU-rRNA, 5.8S rRNA, LSU-rRNA)"/>
    <property type="evidence" value="ECO:0007669"/>
    <property type="project" value="TreeGrafter"/>
</dbReference>
<dbReference type="PANTHER" id="PTHR33911:SF1">
    <property type="entry name" value="RRNA-PROCESSING PROTEIN EFG1"/>
    <property type="match status" value="1"/>
</dbReference>
<dbReference type="InterPro" id="IPR019310">
    <property type="entry name" value="Efg1"/>
</dbReference>
<reference evidence="10" key="1">
    <citation type="submission" date="2022-12" db="EMBL/GenBank/DDBJ databases">
        <authorList>
            <person name="Petersen C."/>
        </authorList>
    </citation>
    <scope>NUCLEOTIDE SEQUENCE</scope>
    <source>
        <strain evidence="10">IBT 35675</strain>
    </source>
</reference>
<evidence type="ECO:0000256" key="5">
    <source>
        <dbReference type="ARBA" id="ARBA00019827"/>
    </source>
</evidence>
<dbReference type="Pfam" id="PF10153">
    <property type="entry name" value="Efg1"/>
    <property type="match status" value="1"/>
</dbReference>